<sequence length="406" mass="45592">MPRKVGAENRAADMEHHAGIESLLGWIQRGCKAQMQRAQSWAQLHAVLSVNGLVLQPRANGLVITAEDGTTIKASSVGREFSKPKLEQRFGPFQSAPGQKDSLKTRRRYEKRPLALRPGTEKLYAQYQAAQAQVKTVCARERERVRDRKKRRIEAAMRSVRLKRAALKLVKIPRQPKKLMYGALTSALRDEISEIKRGSRQEYKSIIQKFRQRQWLDWLRHQAGIGNSDALALLRWRKPACNMDRAGINGSTHLQPRCSGRRHDSVTKQGTVIYRVGAGAVRDEGSALRVSRGAHQDVIEAALQMALERFGRRIVVKGSDGFKEQVVLAATAAKLPIVFEDPALEQRRVWHANPPIPRAHPVSDVGTHVPPTRNRATPEQVNDRNIRAPITGDSQKGNPTHARARR</sequence>
<evidence type="ECO:0000313" key="5">
    <source>
        <dbReference type="Proteomes" id="UP001596050"/>
    </source>
</evidence>
<gene>
    <name evidence="4" type="primary">traI</name>
    <name evidence="4" type="ORF">ACFPN5_22535</name>
</gene>
<dbReference type="Pfam" id="PF18821">
    <property type="entry name" value="LPD7"/>
    <property type="match status" value="1"/>
</dbReference>
<dbReference type="RefSeq" id="WP_379786073.1">
    <property type="nucleotide sequence ID" value="NZ_JBHSMU010000016.1"/>
</dbReference>
<dbReference type="Proteomes" id="UP001596050">
    <property type="component" value="Unassembled WGS sequence"/>
</dbReference>
<accession>A0ABW0LCJ3</accession>
<proteinExistence type="predicted"/>
<organism evidence="4 5">
    <name type="scientific">Massilia niabensis</name>
    <dbReference type="NCBI Taxonomy" id="544910"/>
    <lineage>
        <taxon>Bacteria</taxon>
        <taxon>Pseudomonadati</taxon>
        <taxon>Pseudomonadota</taxon>
        <taxon>Betaproteobacteria</taxon>
        <taxon>Burkholderiales</taxon>
        <taxon>Oxalobacteraceae</taxon>
        <taxon>Telluria group</taxon>
        <taxon>Massilia</taxon>
    </lineage>
</organism>
<dbReference type="InterPro" id="IPR040677">
    <property type="entry name" value="LPD7"/>
</dbReference>
<keyword evidence="5" id="KW-1185">Reference proteome</keyword>
<dbReference type="NCBIfam" id="NF041893">
    <property type="entry name" value="TraI_MobP_relax"/>
    <property type="match status" value="1"/>
</dbReference>
<evidence type="ECO:0000259" key="2">
    <source>
        <dbReference type="Pfam" id="PF18821"/>
    </source>
</evidence>
<evidence type="ECO:0000259" key="3">
    <source>
        <dbReference type="Pfam" id="PF22863"/>
    </source>
</evidence>
<reference evidence="5" key="1">
    <citation type="journal article" date="2019" name="Int. J. Syst. Evol. Microbiol.">
        <title>The Global Catalogue of Microorganisms (GCM) 10K type strain sequencing project: providing services to taxonomists for standard genome sequencing and annotation.</title>
        <authorList>
            <consortium name="The Broad Institute Genomics Platform"/>
            <consortium name="The Broad Institute Genome Sequencing Center for Infectious Disease"/>
            <person name="Wu L."/>
            <person name="Ma J."/>
        </authorList>
    </citation>
    <scope>NUCLEOTIDE SEQUENCE [LARGE SCALE GENOMIC DNA]</scope>
    <source>
        <strain evidence="5">KACC 12649</strain>
    </source>
</reference>
<evidence type="ECO:0000313" key="4">
    <source>
        <dbReference type="EMBL" id="MFC5462592.1"/>
    </source>
</evidence>
<feature type="domain" description="TraI-like middle" evidence="3">
    <location>
        <begin position="8"/>
        <end position="95"/>
    </location>
</feature>
<comment type="caution">
    <text evidence="4">The sequence shown here is derived from an EMBL/GenBank/DDBJ whole genome shotgun (WGS) entry which is preliminary data.</text>
</comment>
<dbReference type="InterPro" id="IPR054462">
    <property type="entry name" value="TraI_M"/>
</dbReference>
<feature type="domain" description="Large polyvalent protein-associated" evidence="2">
    <location>
        <begin position="264"/>
        <end position="349"/>
    </location>
</feature>
<dbReference type="Pfam" id="PF22863">
    <property type="entry name" value="TraI_middle"/>
    <property type="match status" value="1"/>
</dbReference>
<name>A0ABW0LCJ3_9BURK</name>
<evidence type="ECO:0000256" key="1">
    <source>
        <dbReference type="SAM" id="MobiDB-lite"/>
    </source>
</evidence>
<dbReference type="InterPro" id="IPR049751">
    <property type="entry name" value="TraI/MobA_relaxases"/>
</dbReference>
<feature type="region of interest" description="Disordered" evidence="1">
    <location>
        <begin position="355"/>
        <end position="406"/>
    </location>
</feature>
<protein>
    <submittedName>
        <fullName evidence="4">TraI/MobA(P) family conjugative relaxase</fullName>
    </submittedName>
</protein>
<dbReference type="EMBL" id="JBHSMU010000016">
    <property type="protein sequence ID" value="MFC5462592.1"/>
    <property type="molecule type" value="Genomic_DNA"/>
</dbReference>